<name>A0A484G6K2_COLOR</name>
<accession>A0A484G6K2</accession>
<dbReference type="EMBL" id="AMCV02000002">
    <property type="protein sequence ID" value="TDZ25514.1"/>
    <property type="molecule type" value="Genomic_DNA"/>
</dbReference>
<evidence type="ECO:0000256" key="1">
    <source>
        <dbReference type="SAM" id="SignalP"/>
    </source>
</evidence>
<keyword evidence="3" id="KW-1185">Reference proteome</keyword>
<feature type="chain" id="PRO_5019730104" evidence="1">
    <location>
        <begin position="27"/>
        <end position="105"/>
    </location>
</feature>
<dbReference type="AlphaFoldDB" id="A0A484G6K2"/>
<reference evidence="3" key="2">
    <citation type="journal article" date="2019" name="Mol. Plant Microbe Interact.">
        <title>Genome sequence resources for four phytopathogenic fungi from the Colletotrichum orbiculare species complex.</title>
        <authorList>
            <person name="Gan P."/>
            <person name="Tsushima A."/>
            <person name="Narusaka M."/>
            <person name="Narusaka Y."/>
            <person name="Takano Y."/>
            <person name="Kubo Y."/>
            <person name="Shirasu K."/>
        </authorList>
    </citation>
    <scope>GENOME REANNOTATION</scope>
    <source>
        <strain evidence="3">104-T / ATCC 96160 / CBS 514.97 / LARS 414 / MAFF 240422</strain>
    </source>
</reference>
<keyword evidence="1" id="KW-0732">Signal</keyword>
<dbReference type="Proteomes" id="UP000014480">
    <property type="component" value="Unassembled WGS sequence"/>
</dbReference>
<feature type="signal peptide" evidence="1">
    <location>
        <begin position="1"/>
        <end position="26"/>
    </location>
</feature>
<gene>
    <name evidence="2" type="ORF">Cob_v001724</name>
</gene>
<protein>
    <submittedName>
        <fullName evidence="2">Uncharacterized protein</fullName>
    </submittedName>
</protein>
<evidence type="ECO:0000313" key="3">
    <source>
        <dbReference type="Proteomes" id="UP000014480"/>
    </source>
</evidence>
<organism evidence="2 3">
    <name type="scientific">Colletotrichum orbiculare (strain 104-T / ATCC 96160 / CBS 514.97 / LARS 414 / MAFF 240422)</name>
    <name type="common">Cucumber anthracnose fungus</name>
    <name type="synonym">Colletotrichum lagenarium</name>
    <dbReference type="NCBI Taxonomy" id="1213857"/>
    <lineage>
        <taxon>Eukaryota</taxon>
        <taxon>Fungi</taxon>
        <taxon>Dikarya</taxon>
        <taxon>Ascomycota</taxon>
        <taxon>Pezizomycotina</taxon>
        <taxon>Sordariomycetes</taxon>
        <taxon>Hypocreomycetidae</taxon>
        <taxon>Glomerellales</taxon>
        <taxon>Glomerellaceae</taxon>
        <taxon>Colletotrichum</taxon>
        <taxon>Colletotrichum orbiculare species complex</taxon>
    </lineage>
</organism>
<evidence type="ECO:0000313" key="2">
    <source>
        <dbReference type="EMBL" id="TDZ25514.1"/>
    </source>
</evidence>
<sequence>MAGLNMNMGILRLTMMQVILCGSVLALFHQQHVRLHLTEKEIDTVGKLSVRPFILDSRDDLKCLTETTNFTVTIRVTRGAQATGANTAAVPVITSSTSDNRGCAQ</sequence>
<comment type="caution">
    <text evidence="2">The sequence shown here is derived from an EMBL/GenBank/DDBJ whole genome shotgun (WGS) entry which is preliminary data.</text>
</comment>
<proteinExistence type="predicted"/>
<reference evidence="3" key="1">
    <citation type="journal article" date="2013" name="New Phytol.">
        <title>Comparative genomic and transcriptomic analyses reveal the hemibiotrophic stage shift of Colletotrichum fungi.</title>
        <authorList>
            <person name="Gan P."/>
            <person name="Ikeda K."/>
            <person name="Irieda H."/>
            <person name="Narusaka M."/>
            <person name="O'Connell R.J."/>
            <person name="Narusaka Y."/>
            <person name="Takano Y."/>
            <person name="Kubo Y."/>
            <person name="Shirasu K."/>
        </authorList>
    </citation>
    <scope>NUCLEOTIDE SEQUENCE [LARGE SCALE GENOMIC DNA]</scope>
    <source>
        <strain evidence="3">104-T / ATCC 96160 / CBS 514.97 / LARS 414 / MAFF 240422</strain>
    </source>
</reference>